<gene>
    <name evidence="2" type="ORF">JZ786_11370</name>
</gene>
<keyword evidence="3" id="KW-1185">Reference proteome</keyword>
<organism evidence="2 3">
    <name type="scientific">Alicyclobacillus mengziensis</name>
    <dbReference type="NCBI Taxonomy" id="2931921"/>
    <lineage>
        <taxon>Bacteria</taxon>
        <taxon>Bacillati</taxon>
        <taxon>Bacillota</taxon>
        <taxon>Bacilli</taxon>
        <taxon>Bacillales</taxon>
        <taxon>Alicyclobacillaceae</taxon>
        <taxon>Alicyclobacillus</taxon>
    </lineage>
</organism>
<reference evidence="2 3" key="1">
    <citation type="submission" date="2021-02" db="EMBL/GenBank/DDBJ databases">
        <title>Alicyclobacillus curvatus sp. nov. and Alicyclobacillus mengziensis sp. nov., two acidophilic bacteria isolated from acid mine drainage.</title>
        <authorList>
            <person name="Huang Y."/>
        </authorList>
    </citation>
    <scope>NUCLEOTIDE SEQUENCE [LARGE SCALE GENOMIC DNA]</scope>
    <source>
        <strain evidence="2 3">S30H14</strain>
    </source>
</reference>
<proteinExistence type="predicted"/>
<dbReference type="Proteomes" id="UP000663505">
    <property type="component" value="Chromosome"/>
</dbReference>
<keyword evidence="1" id="KW-0472">Membrane</keyword>
<sequence>MNRTLGIRYVLFGMLFVLVAIGLAAKSYVMLAVLAVAGIVLAVIGDRIENRPTDPYRQYNELHHRKGH</sequence>
<dbReference type="KEGG" id="afx:JZ786_11370"/>
<dbReference type="RefSeq" id="WP_206658754.1">
    <property type="nucleotide sequence ID" value="NZ_CP071182.1"/>
</dbReference>
<dbReference type="AlphaFoldDB" id="A0A9X7Z9B0"/>
<feature type="transmembrane region" description="Helical" evidence="1">
    <location>
        <begin position="31"/>
        <end position="48"/>
    </location>
</feature>
<evidence type="ECO:0000313" key="3">
    <source>
        <dbReference type="Proteomes" id="UP000663505"/>
    </source>
</evidence>
<name>A0A9X7Z9B0_9BACL</name>
<protein>
    <submittedName>
        <fullName evidence="2">Uncharacterized protein</fullName>
    </submittedName>
</protein>
<keyword evidence="1" id="KW-1133">Transmembrane helix</keyword>
<feature type="transmembrane region" description="Helical" evidence="1">
    <location>
        <begin position="7"/>
        <end position="25"/>
    </location>
</feature>
<dbReference type="EMBL" id="CP071182">
    <property type="protein sequence ID" value="QSO49443.1"/>
    <property type="molecule type" value="Genomic_DNA"/>
</dbReference>
<keyword evidence="1" id="KW-0812">Transmembrane</keyword>
<evidence type="ECO:0000313" key="2">
    <source>
        <dbReference type="EMBL" id="QSO49443.1"/>
    </source>
</evidence>
<accession>A0A9X7Z9B0</accession>
<evidence type="ECO:0000256" key="1">
    <source>
        <dbReference type="SAM" id="Phobius"/>
    </source>
</evidence>